<feature type="domain" description="Deacetylase sirtuin-type" evidence="7">
    <location>
        <begin position="1"/>
        <end position="286"/>
    </location>
</feature>
<dbReference type="InterPro" id="IPR029035">
    <property type="entry name" value="DHS-like_NAD/FAD-binding_dom"/>
</dbReference>
<feature type="binding site" evidence="6">
    <location>
        <position position="169"/>
    </location>
    <ligand>
        <name>Zn(2+)</name>
        <dbReference type="ChEBI" id="CHEBI:29105"/>
    </ligand>
</feature>
<dbReference type="InterPro" id="IPR026590">
    <property type="entry name" value="Ssirtuin_cat_dom"/>
</dbReference>
<evidence type="ECO:0000256" key="3">
    <source>
        <dbReference type="ARBA" id="ARBA00022679"/>
    </source>
</evidence>
<feature type="binding site" evidence="6">
    <location>
        <position position="140"/>
    </location>
    <ligand>
        <name>Zn(2+)</name>
        <dbReference type="ChEBI" id="CHEBI:29105"/>
    </ligand>
</feature>
<dbReference type="EMBL" id="CAJMWZ010000454">
    <property type="protein sequence ID" value="CAE6419490.1"/>
    <property type="molecule type" value="Genomic_DNA"/>
</dbReference>
<feature type="active site" description="Proton acceptor" evidence="6">
    <location>
        <position position="132"/>
    </location>
</feature>
<dbReference type="GO" id="GO:0070403">
    <property type="term" value="F:NAD+ binding"/>
    <property type="evidence" value="ECO:0007669"/>
    <property type="project" value="InterPro"/>
</dbReference>
<evidence type="ECO:0000313" key="8">
    <source>
        <dbReference type="EMBL" id="CAE6419490.1"/>
    </source>
</evidence>
<keyword evidence="5" id="KW-0496">Mitochondrion</keyword>
<dbReference type="Gene3D" id="3.30.1600.10">
    <property type="entry name" value="SIR2/SIRT2 'Small Domain"/>
    <property type="match status" value="1"/>
</dbReference>
<keyword evidence="6" id="KW-0862">Zinc</keyword>
<reference evidence="8" key="1">
    <citation type="submission" date="2021-01" db="EMBL/GenBank/DDBJ databases">
        <authorList>
            <person name="Kaushik A."/>
        </authorList>
    </citation>
    <scope>NUCLEOTIDE SEQUENCE</scope>
    <source>
        <strain evidence="8">Type strain: AG8-Rh-89/</strain>
    </source>
</reference>
<evidence type="ECO:0000259" key="7">
    <source>
        <dbReference type="PROSITE" id="PS50305"/>
    </source>
</evidence>
<organism evidence="8 9">
    <name type="scientific">Rhizoctonia solani</name>
    <dbReference type="NCBI Taxonomy" id="456999"/>
    <lineage>
        <taxon>Eukaryota</taxon>
        <taxon>Fungi</taxon>
        <taxon>Dikarya</taxon>
        <taxon>Basidiomycota</taxon>
        <taxon>Agaricomycotina</taxon>
        <taxon>Agaricomycetes</taxon>
        <taxon>Cantharellales</taxon>
        <taxon>Ceratobasidiaceae</taxon>
        <taxon>Rhizoctonia</taxon>
    </lineage>
</organism>
<dbReference type="AlphaFoldDB" id="A0A8H2X8S8"/>
<comment type="caution">
    <text evidence="8">The sequence shown here is derived from an EMBL/GenBank/DDBJ whole genome shotgun (WGS) entry which is preliminary data.</text>
</comment>
<dbReference type="InterPro" id="IPR050134">
    <property type="entry name" value="NAD-dep_sirtuin_deacylases"/>
</dbReference>
<dbReference type="Gene3D" id="3.40.50.1220">
    <property type="entry name" value="TPP-binding domain"/>
    <property type="match status" value="1"/>
</dbReference>
<accession>A0A8H2X8S8</accession>
<dbReference type="PANTHER" id="PTHR11085:SF8">
    <property type="entry name" value="NAD-DEPENDENT HISTONE DEACETYLASE HST3"/>
    <property type="match status" value="1"/>
</dbReference>
<dbReference type="GO" id="GO:0005634">
    <property type="term" value="C:nucleus"/>
    <property type="evidence" value="ECO:0007669"/>
    <property type="project" value="TreeGrafter"/>
</dbReference>
<comment type="subcellular location">
    <subcellularLocation>
        <location evidence="1">Mitochondrion</location>
    </subcellularLocation>
</comment>
<feature type="binding site" evidence="6">
    <location>
        <position position="143"/>
    </location>
    <ligand>
        <name>Zn(2+)</name>
        <dbReference type="ChEBI" id="CHEBI:29105"/>
    </ligand>
</feature>
<keyword evidence="4" id="KW-0520">NAD</keyword>
<evidence type="ECO:0000313" key="9">
    <source>
        <dbReference type="Proteomes" id="UP000663850"/>
    </source>
</evidence>
<dbReference type="Proteomes" id="UP000663850">
    <property type="component" value="Unassembled WGS sequence"/>
</dbReference>
<proteinExistence type="inferred from homology"/>
<evidence type="ECO:0000256" key="4">
    <source>
        <dbReference type="ARBA" id="ARBA00023027"/>
    </source>
</evidence>
<keyword evidence="6" id="KW-0479">Metal-binding</keyword>
<dbReference type="GO" id="GO:0046872">
    <property type="term" value="F:metal ion binding"/>
    <property type="evidence" value="ECO:0007669"/>
    <property type="project" value="UniProtKB-KW"/>
</dbReference>
<name>A0A8H2X8S8_9AGAM</name>
<dbReference type="GO" id="GO:0017136">
    <property type="term" value="F:histone deacetylase activity, NAD-dependent"/>
    <property type="evidence" value="ECO:0007669"/>
    <property type="project" value="TreeGrafter"/>
</dbReference>
<evidence type="ECO:0000256" key="6">
    <source>
        <dbReference type="PROSITE-ProRule" id="PRU00236"/>
    </source>
</evidence>
<comment type="similarity">
    <text evidence="2">Belongs to the sirtuin family. Class I subfamily.</text>
</comment>
<evidence type="ECO:0000256" key="1">
    <source>
        <dbReference type="ARBA" id="ARBA00004173"/>
    </source>
</evidence>
<dbReference type="GO" id="GO:0005739">
    <property type="term" value="C:mitochondrion"/>
    <property type="evidence" value="ECO:0007669"/>
    <property type="project" value="UniProtKB-SubCell"/>
</dbReference>
<keyword evidence="3" id="KW-0808">Transferase</keyword>
<evidence type="ECO:0000256" key="2">
    <source>
        <dbReference type="ARBA" id="ARBA00006924"/>
    </source>
</evidence>
<protein>
    <recommendedName>
        <fullName evidence="7">Deacetylase sirtuin-type domain-containing protein</fullName>
    </recommendedName>
</protein>
<dbReference type="PANTHER" id="PTHR11085">
    <property type="entry name" value="NAD-DEPENDENT PROTEIN DEACYLASE SIRTUIN-5, MITOCHONDRIAL-RELATED"/>
    <property type="match status" value="1"/>
</dbReference>
<dbReference type="Pfam" id="PF02146">
    <property type="entry name" value="SIR2"/>
    <property type="match status" value="1"/>
</dbReference>
<dbReference type="InterPro" id="IPR003000">
    <property type="entry name" value="Sirtuin"/>
</dbReference>
<dbReference type="SUPFAM" id="SSF52467">
    <property type="entry name" value="DHS-like NAD/FAD-binding domain"/>
    <property type="match status" value="1"/>
</dbReference>
<gene>
    <name evidence="8" type="ORF">RDB_LOCUS8534</name>
</gene>
<feature type="binding site" evidence="6">
    <location>
        <position position="166"/>
    </location>
    <ligand>
        <name>Zn(2+)</name>
        <dbReference type="ChEBI" id="CHEBI:29105"/>
    </ligand>
</feature>
<sequence length="286" mass="32149">MLQQIARSNRIVILTGAGISRAAGIPDFRSEDGLYSTQRDPGDPNPKDILHIDSLKTEAGLQQLYSLLHTLWQSATVADHTNTHRMIALLSRIGRLRGYFTQNIDGIDESLGMLPMSLSGEHNGWDSFLQLHGSVRWLKCSVCSWKEPWTDEWWEKFQNTKKHVNCPACPQVSRFGRPVKGGYVRTEVLLYGEPHPDEETVISHFNYKALGEPDLLLIIGTSLNTASSTSLLQLVRELSISIRQCDTGCIIFMNKDSPPPSLEQHIDYMLAGDLQTWSLKIMETVS</sequence>
<evidence type="ECO:0000256" key="5">
    <source>
        <dbReference type="ARBA" id="ARBA00023128"/>
    </source>
</evidence>
<dbReference type="PROSITE" id="PS50305">
    <property type="entry name" value="SIRTUIN"/>
    <property type="match status" value="1"/>
</dbReference>
<dbReference type="InterPro" id="IPR026591">
    <property type="entry name" value="Sirtuin_cat_small_dom_sf"/>
</dbReference>